<evidence type="ECO:0000313" key="1">
    <source>
        <dbReference type="EMBL" id="CAD8102493.1"/>
    </source>
</evidence>
<reference evidence="1" key="1">
    <citation type="submission" date="2021-01" db="EMBL/GenBank/DDBJ databases">
        <authorList>
            <consortium name="Genoscope - CEA"/>
            <person name="William W."/>
        </authorList>
    </citation>
    <scope>NUCLEOTIDE SEQUENCE</scope>
</reference>
<sequence>MLQDIYIDINSINLNKQDIHYYFLIQFVLQPFNQRSINRNQKVLKVSLYRQYFTPCPISPNIIPNKNGNVIIVKSPGFISSYLGIPQVFTNS</sequence>
<accession>A0A8S1PIJ7</accession>
<name>A0A8S1PIJ7_9CILI</name>
<keyword evidence="2" id="KW-1185">Reference proteome</keyword>
<protein>
    <submittedName>
        <fullName evidence="1">Uncharacterized protein</fullName>
    </submittedName>
</protein>
<organism evidence="1 2">
    <name type="scientific">Paramecium sonneborni</name>
    <dbReference type="NCBI Taxonomy" id="65129"/>
    <lineage>
        <taxon>Eukaryota</taxon>
        <taxon>Sar</taxon>
        <taxon>Alveolata</taxon>
        <taxon>Ciliophora</taxon>
        <taxon>Intramacronucleata</taxon>
        <taxon>Oligohymenophorea</taxon>
        <taxon>Peniculida</taxon>
        <taxon>Parameciidae</taxon>
        <taxon>Paramecium</taxon>
    </lineage>
</organism>
<dbReference type="Proteomes" id="UP000692954">
    <property type="component" value="Unassembled WGS sequence"/>
</dbReference>
<comment type="caution">
    <text evidence="1">The sequence shown here is derived from an EMBL/GenBank/DDBJ whole genome shotgun (WGS) entry which is preliminary data.</text>
</comment>
<dbReference type="AlphaFoldDB" id="A0A8S1PIJ7"/>
<dbReference type="EMBL" id="CAJJDN010000078">
    <property type="protein sequence ID" value="CAD8102493.1"/>
    <property type="molecule type" value="Genomic_DNA"/>
</dbReference>
<evidence type="ECO:0000313" key="2">
    <source>
        <dbReference type="Proteomes" id="UP000692954"/>
    </source>
</evidence>
<gene>
    <name evidence="1" type="ORF">PSON_ATCC_30995.1.T0780045</name>
</gene>
<proteinExistence type="predicted"/>